<evidence type="ECO:0000313" key="2">
    <source>
        <dbReference type="Proteomes" id="UP000292564"/>
    </source>
</evidence>
<comment type="caution">
    <text evidence="1">The sequence shown here is derived from an EMBL/GenBank/DDBJ whole genome shotgun (WGS) entry which is preliminary data.</text>
</comment>
<accession>A0A4Q7ZHD8</accession>
<dbReference type="AlphaFoldDB" id="A0A4Q7ZHD8"/>
<protein>
    <submittedName>
        <fullName evidence="1">Uncharacterized protein</fullName>
    </submittedName>
</protein>
<gene>
    <name evidence="1" type="ORF">EV385_1973</name>
</gene>
<name>A0A4Q7ZHD8_9ACTN</name>
<keyword evidence="2" id="KW-1185">Reference proteome</keyword>
<evidence type="ECO:0000313" key="1">
    <source>
        <dbReference type="EMBL" id="RZU50208.1"/>
    </source>
</evidence>
<organism evidence="1 2">
    <name type="scientific">Krasilnikovia cinnamomea</name>
    <dbReference type="NCBI Taxonomy" id="349313"/>
    <lineage>
        <taxon>Bacteria</taxon>
        <taxon>Bacillati</taxon>
        <taxon>Actinomycetota</taxon>
        <taxon>Actinomycetes</taxon>
        <taxon>Micromonosporales</taxon>
        <taxon>Micromonosporaceae</taxon>
        <taxon>Krasilnikovia</taxon>
    </lineage>
</organism>
<dbReference type="Proteomes" id="UP000292564">
    <property type="component" value="Unassembled WGS sequence"/>
</dbReference>
<sequence length="29" mass="3419">MWTRLEVAVGNLSPSPAEELFDRFLRWTP</sequence>
<dbReference type="EMBL" id="SHKY01000001">
    <property type="protein sequence ID" value="RZU50208.1"/>
    <property type="molecule type" value="Genomic_DNA"/>
</dbReference>
<reference evidence="1 2" key="1">
    <citation type="submission" date="2019-02" db="EMBL/GenBank/DDBJ databases">
        <title>Sequencing the genomes of 1000 actinobacteria strains.</title>
        <authorList>
            <person name="Klenk H.-P."/>
        </authorList>
    </citation>
    <scope>NUCLEOTIDE SEQUENCE [LARGE SCALE GENOMIC DNA]</scope>
    <source>
        <strain evidence="1 2">DSM 45162</strain>
    </source>
</reference>
<proteinExistence type="predicted"/>